<sequence length="82" mass="8804">MTHIDFLYNDTIDKATGVSSSTNIAKPILALASHSFGSESFRRPGHASVNLVKLAGLDQVSILSTIVNPKDGSIPQLNRLQK</sequence>
<evidence type="ECO:0000313" key="2">
    <source>
        <dbReference type="Proteomes" id="UP000235145"/>
    </source>
</evidence>
<dbReference type="AlphaFoldDB" id="A0A9R1V529"/>
<keyword evidence="2" id="KW-1185">Reference proteome</keyword>
<dbReference type="InterPro" id="IPR017945">
    <property type="entry name" value="DHBP_synth_RibB-like_a/b_dom"/>
</dbReference>
<dbReference type="EMBL" id="NBSK02000007">
    <property type="protein sequence ID" value="KAJ0198413.1"/>
    <property type="molecule type" value="Genomic_DNA"/>
</dbReference>
<dbReference type="Proteomes" id="UP000235145">
    <property type="component" value="Unassembled WGS sequence"/>
</dbReference>
<dbReference type="SUPFAM" id="SSF55821">
    <property type="entry name" value="YrdC/RibB"/>
    <property type="match status" value="1"/>
</dbReference>
<name>A0A9R1V529_LACSA</name>
<evidence type="ECO:0000313" key="1">
    <source>
        <dbReference type="EMBL" id="KAJ0198413.1"/>
    </source>
</evidence>
<accession>A0A9R1V529</accession>
<reference evidence="1 2" key="1">
    <citation type="journal article" date="2017" name="Nat. Commun.">
        <title>Genome assembly with in vitro proximity ligation data and whole-genome triplication in lettuce.</title>
        <authorList>
            <person name="Reyes-Chin-Wo S."/>
            <person name="Wang Z."/>
            <person name="Yang X."/>
            <person name="Kozik A."/>
            <person name="Arikit S."/>
            <person name="Song C."/>
            <person name="Xia L."/>
            <person name="Froenicke L."/>
            <person name="Lavelle D.O."/>
            <person name="Truco M.J."/>
            <person name="Xia R."/>
            <person name="Zhu S."/>
            <person name="Xu C."/>
            <person name="Xu H."/>
            <person name="Xu X."/>
            <person name="Cox K."/>
            <person name="Korf I."/>
            <person name="Meyers B.C."/>
            <person name="Michelmore R.W."/>
        </authorList>
    </citation>
    <scope>NUCLEOTIDE SEQUENCE [LARGE SCALE GENOMIC DNA]</scope>
    <source>
        <strain evidence="2">cv. Salinas</strain>
        <tissue evidence="1">Seedlings</tissue>
    </source>
</reference>
<protein>
    <submittedName>
        <fullName evidence="1">Uncharacterized protein</fullName>
    </submittedName>
</protein>
<proteinExistence type="predicted"/>
<gene>
    <name evidence="1" type="ORF">LSAT_V11C700354840</name>
</gene>
<organism evidence="1 2">
    <name type="scientific">Lactuca sativa</name>
    <name type="common">Garden lettuce</name>
    <dbReference type="NCBI Taxonomy" id="4236"/>
    <lineage>
        <taxon>Eukaryota</taxon>
        <taxon>Viridiplantae</taxon>
        <taxon>Streptophyta</taxon>
        <taxon>Embryophyta</taxon>
        <taxon>Tracheophyta</taxon>
        <taxon>Spermatophyta</taxon>
        <taxon>Magnoliopsida</taxon>
        <taxon>eudicotyledons</taxon>
        <taxon>Gunneridae</taxon>
        <taxon>Pentapetalae</taxon>
        <taxon>asterids</taxon>
        <taxon>campanulids</taxon>
        <taxon>Asterales</taxon>
        <taxon>Asteraceae</taxon>
        <taxon>Cichorioideae</taxon>
        <taxon>Cichorieae</taxon>
        <taxon>Lactucinae</taxon>
        <taxon>Lactuca</taxon>
    </lineage>
</organism>
<comment type="caution">
    <text evidence="1">The sequence shown here is derived from an EMBL/GenBank/DDBJ whole genome shotgun (WGS) entry which is preliminary data.</text>
</comment>